<dbReference type="InterPro" id="IPR000994">
    <property type="entry name" value="Pept_M24"/>
</dbReference>
<dbReference type="GO" id="GO:0005739">
    <property type="term" value="C:mitochondrion"/>
    <property type="evidence" value="ECO:0007669"/>
    <property type="project" value="TreeGrafter"/>
</dbReference>
<dbReference type="CDD" id="cd01087">
    <property type="entry name" value="Prolidase"/>
    <property type="match status" value="1"/>
</dbReference>
<evidence type="ECO:0000259" key="7">
    <source>
        <dbReference type="SMART" id="SM01011"/>
    </source>
</evidence>
<dbReference type="GO" id="GO:0006508">
    <property type="term" value="P:proteolysis"/>
    <property type="evidence" value="ECO:0007669"/>
    <property type="project" value="TreeGrafter"/>
</dbReference>
<comment type="cofactor">
    <cofactor evidence="1">
        <name>Mn(2+)</name>
        <dbReference type="ChEBI" id="CHEBI:29035"/>
    </cofactor>
</comment>
<dbReference type="InterPro" id="IPR029149">
    <property type="entry name" value="Creatin/AminoP/Spt16_N"/>
</dbReference>
<dbReference type="PANTHER" id="PTHR43226:SF4">
    <property type="entry name" value="XAA-PRO AMINOPEPTIDASE 3"/>
    <property type="match status" value="1"/>
</dbReference>
<evidence type="ECO:0000313" key="8">
    <source>
        <dbReference type="EMBL" id="GME72159.1"/>
    </source>
</evidence>
<comment type="similarity">
    <text evidence="2 6">Belongs to the peptidase M24B family.</text>
</comment>
<sequence>MFKFNNKNLLNLTKLSNSKLIIRKNYYSHVSKFPETGQPIHETRPHLIKSGDLTIGISAIEYYQRRYELTKNLPASSIAIIPGNSTNFASGSVFYYFQQNNDLYYLTGWNEPDSVCILEKPNDNPDSAIFHMIVPEKDKDAEMWEGFRTGVDGVKDIFNADNSVGLKEMSPFISKLLNNYKNVFYDFNDNSTFNKNIFNSFFNKKNSTNFKNKSNIETLLKEKNSTIKPLKNLITNLRVIKSNSELKVMRLAGKISGRSYNQAYAKRFKSEKTLAAYLEYRFINNGCERNAYIPVVAGGDNSLCIHYTRNDRLFKGDELVLVDAAGSLGGYCSDISRTWPVNGKFTEPQKELYQAVLNVEKECITNCTANNNISLQDLHYQSVSLMTKELRNCGFVNLQDWETSKYLYPHYIGHNLGLDVHDIPSYPRNSKFKKGQVVTVEPGVYVPNTERWPKHFRNIGIRIEDDIAIGQDNYVILTVEAAKEITDIEAIAEYGVTTPMDDEVTDIYSL</sequence>
<reference evidence="8" key="1">
    <citation type="submission" date="2023-04" db="EMBL/GenBank/DDBJ databases">
        <title>Candida boidinii NBRC 10035.</title>
        <authorList>
            <person name="Ichikawa N."/>
            <person name="Sato H."/>
            <person name="Tonouchi N."/>
        </authorList>
    </citation>
    <scope>NUCLEOTIDE SEQUENCE</scope>
    <source>
        <strain evidence="8">NBRC 10035</strain>
    </source>
</reference>
<dbReference type="SUPFAM" id="SSF55920">
    <property type="entry name" value="Creatinase/aminopeptidase"/>
    <property type="match status" value="1"/>
</dbReference>
<proteinExistence type="inferred from homology"/>
<dbReference type="SUPFAM" id="SSF53092">
    <property type="entry name" value="Creatinase/prolidase N-terminal domain"/>
    <property type="match status" value="1"/>
</dbReference>
<dbReference type="AlphaFoldDB" id="A0A9W6WIM5"/>
<dbReference type="InterPro" id="IPR036005">
    <property type="entry name" value="Creatinase/aminopeptidase-like"/>
</dbReference>
<dbReference type="Proteomes" id="UP001165120">
    <property type="component" value="Unassembled WGS sequence"/>
</dbReference>
<keyword evidence="9" id="KW-1185">Reference proteome</keyword>
<evidence type="ECO:0000256" key="6">
    <source>
        <dbReference type="RuleBase" id="RU000590"/>
    </source>
</evidence>
<gene>
    <name evidence="8" type="ORF">Cboi02_000349700</name>
</gene>
<evidence type="ECO:0000256" key="1">
    <source>
        <dbReference type="ARBA" id="ARBA00001936"/>
    </source>
</evidence>
<dbReference type="Pfam" id="PF00557">
    <property type="entry name" value="Peptidase_M24"/>
    <property type="match status" value="1"/>
</dbReference>
<dbReference type="Gene3D" id="3.40.350.10">
    <property type="entry name" value="Creatinase/prolidase N-terminal domain"/>
    <property type="match status" value="1"/>
</dbReference>
<dbReference type="InterPro" id="IPR001131">
    <property type="entry name" value="Peptidase_M24B_aminopep-P_CS"/>
</dbReference>
<evidence type="ECO:0000256" key="5">
    <source>
        <dbReference type="ARBA" id="ARBA00023211"/>
    </source>
</evidence>
<name>A0A9W6WIM5_CANBO</name>
<feature type="domain" description="Aminopeptidase P N-terminal" evidence="7">
    <location>
        <begin position="57"/>
        <end position="194"/>
    </location>
</feature>
<evidence type="ECO:0000313" key="9">
    <source>
        <dbReference type="Proteomes" id="UP001165120"/>
    </source>
</evidence>
<dbReference type="GO" id="GO:0070006">
    <property type="term" value="F:metalloaminopeptidase activity"/>
    <property type="evidence" value="ECO:0007669"/>
    <property type="project" value="InterPro"/>
</dbReference>
<evidence type="ECO:0000256" key="2">
    <source>
        <dbReference type="ARBA" id="ARBA00008766"/>
    </source>
</evidence>
<keyword evidence="5" id="KW-0464">Manganese</keyword>
<evidence type="ECO:0000256" key="4">
    <source>
        <dbReference type="ARBA" id="ARBA00022801"/>
    </source>
</evidence>
<dbReference type="SMART" id="SM01011">
    <property type="entry name" value="AMP_N"/>
    <property type="match status" value="1"/>
</dbReference>
<protein>
    <submittedName>
        <fullName evidence="8">Unnamed protein product</fullName>
    </submittedName>
</protein>
<evidence type="ECO:0000256" key="3">
    <source>
        <dbReference type="ARBA" id="ARBA00022723"/>
    </source>
</evidence>
<keyword evidence="4" id="KW-0378">Hydrolase</keyword>
<dbReference type="GO" id="GO:0030145">
    <property type="term" value="F:manganese ion binding"/>
    <property type="evidence" value="ECO:0007669"/>
    <property type="project" value="InterPro"/>
</dbReference>
<dbReference type="PROSITE" id="PS00491">
    <property type="entry name" value="PROLINE_PEPTIDASE"/>
    <property type="match status" value="1"/>
</dbReference>
<accession>A0A9W6WIM5</accession>
<dbReference type="Gene3D" id="3.90.230.10">
    <property type="entry name" value="Creatinase/methionine aminopeptidase superfamily"/>
    <property type="match status" value="1"/>
</dbReference>
<dbReference type="InterPro" id="IPR007865">
    <property type="entry name" value="Aminopep_P_N"/>
</dbReference>
<dbReference type="Pfam" id="PF05195">
    <property type="entry name" value="AMP_N"/>
    <property type="match status" value="1"/>
</dbReference>
<comment type="caution">
    <text evidence="8">The sequence shown here is derived from an EMBL/GenBank/DDBJ whole genome shotgun (WGS) entry which is preliminary data.</text>
</comment>
<dbReference type="EMBL" id="BSXN01001217">
    <property type="protein sequence ID" value="GME72159.1"/>
    <property type="molecule type" value="Genomic_DNA"/>
</dbReference>
<organism evidence="8 9">
    <name type="scientific">Candida boidinii</name>
    <name type="common">Yeast</name>
    <dbReference type="NCBI Taxonomy" id="5477"/>
    <lineage>
        <taxon>Eukaryota</taxon>
        <taxon>Fungi</taxon>
        <taxon>Dikarya</taxon>
        <taxon>Ascomycota</taxon>
        <taxon>Saccharomycotina</taxon>
        <taxon>Pichiomycetes</taxon>
        <taxon>Pichiales</taxon>
        <taxon>Pichiaceae</taxon>
        <taxon>Ogataea</taxon>
        <taxon>Ogataea/Candida clade</taxon>
    </lineage>
</organism>
<dbReference type="PANTHER" id="PTHR43226">
    <property type="entry name" value="XAA-PRO AMINOPEPTIDASE 3"/>
    <property type="match status" value="1"/>
</dbReference>
<keyword evidence="3 6" id="KW-0479">Metal-binding</keyword>
<dbReference type="InterPro" id="IPR052433">
    <property type="entry name" value="X-Pro_dipept-like"/>
</dbReference>